<accession>A0AAD5R4N9</accession>
<proteinExistence type="predicted"/>
<gene>
    <name evidence="1" type="ORF">KIN20_030890</name>
</gene>
<evidence type="ECO:0000313" key="2">
    <source>
        <dbReference type="Proteomes" id="UP001196413"/>
    </source>
</evidence>
<comment type="caution">
    <text evidence="1">The sequence shown here is derived from an EMBL/GenBank/DDBJ whole genome shotgun (WGS) entry which is preliminary data.</text>
</comment>
<organism evidence="1 2">
    <name type="scientific">Parelaphostrongylus tenuis</name>
    <name type="common">Meningeal worm</name>
    <dbReference type="NCBI Taxonomy" id="148309"/>
    <lineage>
        <taxon>Eukaryota</taxon>
        <taxon>Metazoa</taxon>
        <taxon>Ecdysozoa</taxon>
        <taxon>Nematoda</taxon>
        <taxon>Chromadorea</taxon>
        <taxon>Rhabditida</taxon>
        <taxon>Rhabditina</taxon>
        <taxon>Rhabditomorpha</taxon>
        <taxon>Strongyloidea</taxon>
        <taxon>Metastrongylidae</taxon>
        <taxon>Parelaphostrongylus</taxon>
    </lineage>
</organism>
<keyword evidence="2" id="KW-1185">Reference proteome</keyword>
<name>A0AAD5R4N9_PARTN</name>
<evidence type="ECO:0000313" key="1">
    <source>
        <dbReference type="EMBL" id="KAJ1369435.1"/>
    </source>
</evidence>
<reference evidence="1" key="1">
    <citation type="submission" date="2021-06" db="EMBL/GenBank/DDBJ databases">
        <title>Parelaphostrongylus tenuis whole genome reference sequence.</title>
        <authorList>
            <person name="Garwood T.J."/>
            <person name="Larsen P.A."/>
            <person name="Fountain-Jones N.M."/>
            <person name="Garbe J.R."/>
            <person name="Macchietto M.G."/>
            <person name="Kania S.A."/>
            <person name="Gerhold R.W."/>
            <person name="Richards J.E."/>
            <person name="Wolf T.M."/>
        </authorList>
    </citation>
    <scope>NUCLEOTIDE SEQUENCE</scope>
    <source>
        <strain evidence="1">MNPRO001-30</strain>
        <tissue evidence="1">Meninges</tissue>
    </source>
</reference>
<dbReference type="EMBL" id="JAHQIW010006550">
    <property type="protein sequence ID" value="KAJ1369435.1"/>
    <property type="molecule type" value="Genomic_DNA"/>
</dbReference>
<sequence>MEARTQAGLHNVAVEWAEITQTPSHVWFEPTAISKTRKIFDCEGMDKIHIASPNANEFLEWAKCSGFMLT</sequence>
<protein>
    <submittedName>
        <fullName evidence="1">Uncharacterized protein</fullName>
    </submittedName>
</protein>
<dbReference type="Proteomes" id="UP001196413">
    <property type="component" value="Unassembled WGS sequence"/>
</dbReference>
<feature type="non-terminal residue" evidence="1">
    <location>
        <position position="1"/>
    </location>
</feature>
<dbReference type="AlphaFoldDB" id="A0AAD5R4N9"/>